<keyword evidence="6 10" id="KW-0733">Signal recognition particle</keyword>
<dbReference type="PANTHER" id="PTHR12860">
    <property type="entry name" value="SIGNAL RECOGNITION PARTICLE 68 KDA PROTEIN"/>
    <property type="match status" value="1"/>
</dbReference>
<dbReference type="InterPro" id="IPR038253">
    <property type="entry name" value="SRP68_N_sf"/>
</dbReference>
<comment type="subcellular location">
    <subcellularLocation>
        <location evidence="1 10">Cytoplasm</location>
    </subcellularLocation>
    <subcellularLocation>
        <location evidence="2">Nucleus</location>
        <location evidence="2">Nucleolus</location>
    </subcellularLocation>
</comment>
<proteinExistence type="inferred from homology"/>
<dbReference type="GO" id="GO:0005047">
    <property type="term" value="F:signal recognition particle binding"/>
    <property type="evidence" value="ECO:0007669"/>
    <property type="project" value="InterPro"/>
</dbReference>
<dbReference type="Gene3D" id="1.10.3450.40">
    <property type="entry name" value="Signal recognition particle, SRP68 subunit, RNA-binding domain"/>
    <property type="match status" value="1"/>
</dbReference>
<evidence type="ECO:0000256" key="9">
    <source>
        <dbReference type="ARBA" id="ARBA00029498"/>
    </source>
</evidence>
<name>A0A9P8P2Q6_9ASCO</name>
<dbReference type="Pfam" id="PF16969">
    <property type="entry name" value="SRP68"/>
    <property type="match status" value="1"/>
</dbReference>
<keyword evidence="8 10" id="KW-0687">Ribonucleoprotein</keyword>
<evidence type="ECO:0000313" key="12">
    <source>
        <dbReference type="Proteomes" id="UP000769157"/>
    </source>
</evidence>
<evidence type="ECO:0000256" key="2">
    <source>
        <dbReference type="ARBA" id="ARBA00004604"/>
    </source>
</evidence>
<evidence type="ECO:0000256" key="5">
    <source>
        <dbReference type="ARBA" id="ARBA00022884"/>
    </source>
</evidence>
<dbReference type="GO" id="GO:0005730">
    <property type="term" value="C:nucleolus"/>
    <property type="evidence" value="ECO:0007669"/>
    <property type="project" value="UniProtKB-SubCell"/>
</dbReference>
<evidence type="ECO:0000256" key="4">
    <source>
        <dbReference type="ARBA" id="ARBA00022490"/>
    </source>
</evidence>
<keyword evidence="12" id="KW-1185">Reference proteome</keyword>
<dbReference type="GeneID" id="70236834"/>
<dbReference type="InterPro" id="IPR026258">
    <property type="entry name" value="SRP68"/>
</dbReference>
<dbReference type="PIRSF" id="PIRSF038995">
    <property type="entry name" value="SRP68"/>
    <property type="match status" value="1"/>
</dbReference>
<dbReference type="GO" id="GO:0006614">
    <property type="term" value="P:SRP-dependent cotranslational protein targeting to membrane"/>
    <property type="evidence" value="ECO:0007669"/>
    <property type="project" value="InterPro"/>
</dbReference>
<organism evidence="11 12">
    <name type="scientific">Ogataea philodendri</name>
    <dbReference type="NCBI Taxonomy" id="1378263"/>
    <lineage>
        <taxon>Eukaryota</taxon>
        <taxon>Fungi</taxon>
        <taxon>Dikarya</taxon>
        <taxon>Ascomycota</taxon>
        <taxon>Saccharomycotina</taxon>
        <taxon>Pichiomycetes</taxon>
        <taxon>Pichiales</taxon>
        <taxon>Pichiaceae</taxon>
        <taxon>Ogataea</taxon>
    </lineage>
</organism>
<dbReference type="CDD" id="cd15481">
    <property type="entry name" value="SRP68-RBD"/>
    <property type="match status" value="1"/>
</dbReference>
<dbReference type="EMBL" id="JAEUBE010000352">
    <property type="protein sequence ID" value="KAH3664155.1"/>
    <property type="molecule type" value="Genomic_DNA"/>
</dbReference>
<comment type="similarity">
    <text evidence="3 10">Belongs to the SRP68 family.</text>
</comment>
<accession>A0A9P8P2Q6</accession>
<dbReference type="AlphaFoldDB" id="A0A9P8P2Q6"/>
<dbReference type="GO" id="GO:0005786">
    <property type="term" value="C:signal recognition particle, endoplasmic reticulum targeting"/>
    <property type="evidence" value="ECO:0007669"/>
    <property type="project" value="UniProtKB-KW"/>
</dbReference>
<dbReference type="RefSeq" id="XP_046060435.1">
    <property type="nucleotide sequence ID" value="XM_046205994.1"/>
</dbReference>
<evidence type="ECO:0000256" key="6">
    <source>
        <dbReference type="ARBA" id="ARBA00023135"/>
    </source>
</evidence>
<reference evidence="11" key="1">
    <citation type="journal article" date="2021" name="Open Biol.">
        <title>Shared evolutionary footprints suggest mitochondrial oxidative damage underlies multiple complex I losses in fungi.</title>
        <authorList>
            <person name="Schikora-Tamarit M.A."/>
            <person name="Marcet-Houben M."/>
            <person name="Nosek J."/>
            <person name="Gabaldon T."/>
        </authorList>
    </citation>
    <scope>NUCLEOTIDE SEQUENCE</scope>
    <source>
        <strain evidence="11">CBS6075</strain>
    </source>
</reference>
<dbReference type="GO" id="GO:0030942">
    <property type="term" value="F:endoplasmic reticulum signal peptide binding"/>
    <property type="evidence" value="ECO:0007669"/>
    <property type="project" value="InterPro"/>
</dbReference>
<gene>
    <name evidence="11" type="ORF">OGAPHI_004869</name>
</gene>
<dbReference type="OrthoDB" id="10255118at2759"/>
<evidence type="ECO:0000256" key="8">
    <source>
        <dbReference type="ARBA" id="ARBA00023274"/>
    </source>
</evidence>
<reference evidence="11" key="2">
    <citation type="submission" date="2021-01" db="EMBL/GenBank/DDBJ databases">
        <authorList>
            <person name="Schikora-Tamarit M.A."/>
        </authorList>
    </citation>
    <scope>NUCLEOTIDE SEQUENCE</scope>
    <source>
        <strain evidence="11">CBS6075</strain>
    </source>
</reference>
<keyword evidence="5 10" id="KW-0694">RNA-binding</keyword>
<evidence type="ECO:0000256" key="7">
    <source>
        <dbReference type="ARBA" id="ARBA00023242"/>
    </source>
</evidence>
<evidence type="ECO:0000256" key="10">
    <source>
        <dbReference type="PIRNR" id="PIRNR038995"/>
    </source>
</evidence>
<protein>
    <recommendedName>
        <fullName evidence="9 10">Signal recognition particle subunit SRP68</fullName>
        <shortName evidence="10">SRP68</shortName>
    </recommendedName>
</protein>
<dbReference type="GO" id="GO:0008312">
    <property type="term" value="F:7S RNA binding"/>
    <property type="evidence" value="ECO:0007669"/>
    <property type="project" value="InterPro"/>
</dbReference>
<keyword evidence="4 10" id="KW-0963">Cytoplasm</keyword>
<keyword evidence="7" id="KW-0539">Nucleus</keyword>
<dbReference type="Proteomes" id="UP000769157">
    <property type="component" value="Unassembled WGS sequence"/>
</dbReference>
<dbReference type="PANTHER" id="PTHR12860:SF0">
    <property type="entry name" value="SIGNAL RECOGNITION PARTICLE SUBUNIT SRP68"/>
    <property type="match status" value="1"/>
</dbReference>
<comment type="caution">
    <text evidence="11">The sequence shown here is derived from an EMBL/GenBank/DDBJ whole genome shotgun (WGS) entry which is preliminary data.</text>
</comment>
<evidence type="ECO:0000256" key="1">
    <source>
        <dbReference type="ARBA" id="ARBA00004496"/>
    </source>
</evidence>
<evidence type="ECO:0000313" key="11">
    <source>
        <dbReference type="EMBL" id="KAH3664155.1"/>
    </source>
</evidence>
<comment type="function">
    <text evidence="10">Component of the signal recognition particle (SRP) complex, a ribonucleoprotein complex that mediates the cotranslational targeting of secretory and membrane proteins to the endoplasmic reticulum (ER). The SRP complex interacts with the signal sequence in nascent secretory and membrane proteins and directs them to the membrane of the ER.</text>
</comment>
<sequence length="556" mass="62994">MEAPLISTFGARLEQFPSSTEDYGRIRHRVTNRLAKLRKALKIQTKDTKNYKDKEKISTISAENYEMDTRFGDVLLYLTERDLVYLEELTYGQVEFSRSTKKLVISKLKKARQSIKHLLSLLENEKDDLKLLEVYILACYIEGRLAFNRSKWTEASYSLSVGRCALQYLASLQSSDLYTQIIEGYIDSELKICALKLEDDRNPDLLQFSKTYASKNTVPYLSKAIDIVKSKDEDFLNPISKTTLVDSVQWYEFSAPVGDLDLARAITKAQQEEKSVVESDPASFDKSFLLWTDASNSHKSSLKTGIDSYDEDNQDKYVIMTYIDYHQLLLRIRRNISLLKKVDVKLEKSKSSSKTSFLENAKESLKLYDDVISSFKELKELSGVAHNESLYSSLTSLQDYFIALKTYKIAKAYLISNKYTESLALLNNVVEVTQEIKPLEEEFEGGIPSNSDLDAFKAESKTALTQVHVLGVYSSKQTKNSVSSDYLIDNVDQFPELSNEHILTKIADLSAGLKPVGVKPVLFDVAFNYIDYNSTTSGNAGESDQKKAGFFGLFGR</sequence>
<evidence type="ECO:0000256" key="3">
    <source>
        <dbReference type="ARBA" id="ARBA00009352"/>
    </source>
</evidence>
<dbReference type="InterPro" id="IPR034652">
    <property type="entry name" value="SRP68-RBD"/>
</dbReference>